<dbReference type="GO" id="GO:0000977">
    <property type="term" value="F:RNA polymerase II transcription regulatory region sequence-specific DNA binding"/>
    <property type="evidence" value="ECO:0007669"/>
    <property type="project" value="InterPro"/>
</dbReference>
<keyword evidence="6" id="KW-0238">DNA-binding</keyword>
<evidence type="ECO:0000256" key="10">
    <source>
        <dbReference type="SAM" id="Coils"/>
    </source>
</evidence>
<dbReference type="SMART" id="SM00129">
    <property type="entry name" value="KISc"/>
    <property type="match status" value="1"/>
</dbReference>
<evidence type="ECO:0000256" key="7">
    <source>
        <dbReference type="ARBA" id="ARBA00023163"/>
    </source>
</evidence>
<keyword evidence="8" id="KW-0505">Motor protein</keyword>
<name>A0A835RJG9_VANPL</name>
<gene>
    <name evidence="13" type="ORF">HPP92_005021</name>
</gene>
<evidence type="ECO:0000256" key="11">
    <source>
        <dbReference type="SAM" id="MobiDB-lite"/>
    </source>
</evidence>
<dbReference type="EMBL" id="JADCNL010000002">
    <property type="protein sequence ID" value="KAG0491623.1"/>
    <property type="molecule type" value="Genomic_DNA"/>
</dbReference>
<evidence type="ECO:0000256" key="5">
    <source>
        <dbReference type="ARBA" id="ARBA00023015"/>
    </source>
</evidence>
<dbReference type="GO" id="GO:0005634">
    <property type="term" value="C:nucleus"/>
    <property type="evidence" value="ECO:0007669"/>
    <property type="project" value="UniProtKB-SubCell"/>
</dbReference>
<dbReference type="InterPro" id="IPR027417">
    <property type="entry name" value="P-loop_NTPase"/>
</dbReference>
<keyword evidence="7" id="KW-0804">Transcription</keyword>
<dbReference type="PROSITE" id="PS00350">
    <property type="entry name" value="MADS_BOX_1"/>
    <property type="match status" value="1"/>
</dbReference>
<evidence type="ECO:0000256" key="9">
    <source>
        <dbReference type="ARBA" id="ARBA00023242"/>
    </source>
</evidence>
<dbReference type="InterPro" id="IPR002100">
    <property type="entry name" value="TF_MADSbox"/>
</dbReference>
<comment type="subcellular location">
    <subcellularLocation>
        <location evidence="1">Nucleus</location>
    </subcellularLocation>
</comment>
<evidence type="ECO:0000256" key="1">
    <source>
        <dbReference type="ARBA" id="ARBA00004123"/>
    </source>
</evidence>
<dbReference type="GO" id="GO:0008017">
    <property type="term" value="F:microtubule binding"/>
    <property type="evidence" value="ECO:0007669"/>
    <property type="project" value="InterPro"/>
</dbReference>
<feature type="domain" description="MADS-box" evidence="12">
    <location>
        <begin position="84"/>
        <end position="144"/>
    </location>
</feature>
<evidence type="ECO:0000256" key="4">
    <source>
        <dbReference type="ARBA" id="ARBA00022840"/>
    </source>
</evidence>
<dbReference type="InterPro" id="IPR036961">
    <property type="entry name" value="Kinesin_motor_dom_sf"/>
</dbReference>
<dbReference type="PROSITE" id="PS50066">
    <property type="entry name" value="MADS_BOX_2"/>
    <property type="match status" value="1"/>
</dbReference>
<evidence type="ECO:0000313" key="14">
    <source>
        <dbReference type="Proteomes" id="UP000636800"/>
    </source>
</evidence>
<dbReference type="InterPro" id="IPR033896">
    <property type="entry name" value="MEF2-like_N"/>
</dbReference>
<evidence type="ECO:0000313" key="13">
    <source>
        <dbReference type="EMBL" id="KAG0491623.1"/>
    </source>
</evidence>
<keyword evidence="10" id="KW-0175">Coiled coil</keyword>
<reference evidence="13 14" key="1">
    <citation type="journal article" date="2020" name="Nat. Food">
        <title>A phased Vanilla planifolia genome enables genetic improvement of flavour and production.</title>
        <authorList>
            <person name="Hasing T."/>
            <person name="Tang H."/>
            <person name="Brym M."/>
            <person name="Khazi F."/>
            <person name="Huang T."/>
            <person name="Chambers A.H."/>
        </authorList>
    </citation>
    <scope>NUCLEOTIDE SEQUENCE [LARGE SCALE GENOMIC DNA]</scope>
    <source>
        <tissue evidence="13">Leaf</tissue>
    </source>
</reference>
<comment type="caution">
    <text evidence="13">The sequence shown here is derived from an EMBL/GenBank/DDBJ whole genome shotgun (WGS) entry which is preliminary data.</text>
</comment>
<keyword evidence="5" id="KW-0805">Transcription regulation</keyword>
<dbReference type="GO" id="GO:0007018">
    <property type="term" value="P:microtubule-based movement"/>
    <property type="evidence" value="ECO:0007669"/>
    <property type="project" value="InterPro"/>
</dbReference>
<organism evidence="13 14">
    <name type="scientific">Vanilla planifolia</name>
    <name type="common">Vanilla</name>
    <dbReference type="NCBI Taxonomy" id="51239"/>
    <lineage>
        <taxon>Eukaryota</taxon>
        <taxon>Viridiplantae</taxon>
        <taxon>Streptophyta</taxon>
        <taxon>Embryophyta</taxon>
        <taxon>Tracheophyta</taxon>
        <taxon>Spermatophyta</taxon>
        <taxon>Magnoliopsida</taxon>
        <taxon>Liliopsida</taxon>
        <taxon>Asparagales</taxon>
        <taxon>Orchidaceae</taxon>
        <taxon>Vanilloideae</taxon>
        <taxon>Vanilleae</taxon>
        <taxon>Vanilla</taxon>
    </lineage>
</organism>
<dbReference type="InterPro" id="IPR036879">
    <property type="entry name" value="TF_MADSbox_sf"/>
</dbReference>
<keyword evidence="2" id="KW-0493">Microtubule</keyword>
<dbReference type="PRINTS" id="PR00380">
    <property type="entry name" value="KINESINHEAVY"/>
</dbReference>
<dbReference type="GO" id="GO:0003777">
    <property type="term" value="F:microtubule motor activity"/>
    <property type="evidence" value="ECO:0007669"/>
    <property type="project" value="InterPro"/>
</dbReference>
<protein>
    <recommendedName>
        <fullName evidence="12">MADS-box domain-containing protein</fullName>
    </recommendedName>
</protein>
<dbReference type="FunFam" id="3.40.1810.10:FF:000004">
    <property type="entry name" value="MADS-box transcription factor 1"/>
    <property type="match status" value="1"/>
</dbReference>
<proteinExistence type="predicted"/>
<dbReference type="SUPFAM" id="SSF52540">
    <property type="entry name" value="P-loop containing nucleoside triphosphate hydrolases"/>
    <property type="match status" value="1"/>
</dbReference>
<dbReference type="SUPFAM" id="SSF55455">
    <property type="entry name" value="SRF-like"/>
    <property type="match status" value="1"/>
</dbReference>
<dbReference type="PROSITE" id="PS00411">
    <property type="entry name" value="KINESIN_MOTOR_1"/>
    <property type="match status" value="1"/>
</dbReference>
<dbReference type="GO" id="GO:0005524">
    <property type="term" value="F:ATP binding"/>
    <property type="evidence" value="ECO:0007669"/>
    <property type="project" value="UniProtKB-KW"/>
</dbReference>
<dbReference type="PRINTS" id="PR00404">
    <property type="entry name" value="MADSDOMAIN"/>
</dbReference>
<keyword evidence="4" id="KW-0067">ATP-binding</keyword>
<dbReference type="Pfam" id="PF00319">
    <property type="entry name" value="SRF-TF"/>
    <property type="match status" value="1"/>
</dbReference>
<dbReference type="Gene3D" id="3.40.850.10">
    <property type="entry name" value="Kinesin motor domain"/>
    <property type="match status" value="3"/>
</dbReference>
<dbReference type="AlphaFoldDB" id="A0A835RJG9"/>
<dbReference type="InterPro" id="IPR019821">
    <property type="entry name" value="Kinesin_motor_CS"/>
</dbReference>
<dbReference type="Pfam" id="PF00225">
    <property type="entry name" value="Kinesin"/>
    <property type="match status" value="1"/>
</dbReference>
<evidence type="ECO:0000259" key="12">
    <source>
        <dbReference type="PROSITE" id="PS50066"/>
    </source>
</evidence>
<dbReference type="Gene3D" id="3.40.1810.10">
    <property type="entry name" value="Transcription factor, MADS-box"/>
    <property type="match status" value="1"/>
</dbReference>
<evidence type="ECO:0000256" key="6">
    <source>
        <dbReference type="ARBA" id="ARBA00023125"/>
    </source>
</evidence>
<dbReference type="GO" id="GO:0005874">
    <property type="term" value="C:microtubule"/>
    <property type="evidence" value="ECO:0007669"/>
    <property type="project" value="UniProtKB-KW"/>
</dbReference>
<dbReference type="InterPro" id="IPR050142">
    <property type="entry name" value="MADS-box/MEF2_TF"/>
</dbReference>
<sequence>MGEQGLLRIWGAPRGIRGKPAAAGCDFSVHGYPQRRKRDNPRGDWEPTDRCIIGRAKTAYAARHVALPLETVKGGSGREIREKMGRGRVELKRIENKINRQVTFSKRRNGLLKKAYELSVLCDAEVALIVFSSRGKLYEFGSAGTSKTLERYQRCCYNSQATNAVDQETQHLLGEDLGPLNVKELQQLGVGSVCSRTGQAKEGALKPLYEKPSLLVTYRNDANDADQRRASKGMTSTIHLDSSFSFAIVMEAEPTSHIVSFTIKTLYAWFVLVNDSGRVRVAVRSVLSGYNGTVMAYGQTGTGKTYTIGQLGKVDPSERGIMLYLESIQDLLAPEKSNIPISEDPNSGEVFVHGASVVQVRLQRYKWLEEKSLSLLSMTSFNDSPSSSNVPIVLKSKLLIVDLAGSERIDKSGTARTSLIITVGPSSRQYSETSSTIMFGQRAMKVVNTLKRKEEFDYESLCRKLENQVDSLTSELERQEKLKNFENANLEKQLEECKTALAEAENNLADRDKELENSAFQNVLADTTQMYEEKVAELIKQLNLSSSGQTWKNNSYWNKRKLMILASYLR</sequence>
<evidence type="ECO:0000256" key="3">
    <source>
        <dbReference type="ARBA" id="ARBA00022741"/>
    </source>
</evidence>
<dbReference type="CDD" id="cd00265">
    <property type="entry name" value="MADS_MEF2_like"/>
    <property type="match status" value="1"/>
</dbReference>
<dbReference type="GO" id="GO:0045944">
    <property type="term" value="P:positive regulation of transcription by RNA polymerase II"/>
    <property type="evidence" value="ECO:0007669"/>
    <property type="project" value="InterPro"/>
</dbReference>
<dbReference type="InterPro" id="IPR001752">
    <property type="entry name" value="Kinesin_motor_dom"/>
</dbReference>
<evidence type="ECO:0000256" key="8">
    <source>
        <dbReference type="ARBA" id="ARBA00023175"/>
    </source>
</evidence>
<dbReference type="PANTHER" id="PTHR48019">
    <property type="entry name" value="SERUM RESPONSE FACTOR HOMOLOG"/>
    <property type="match status" value="1"/>
</dbReference>
<accession>A0A835RJG9</accession>
<keyword evidence="14" id="KW-1185">Reference proteome</keyword>
<keyword evidence="9" id="KW-0539">Nucleus</keyword>
<keyword evidence="3" id="KW-0547">Nucleotide-binding</keyword>
<evidence type="ECO:0000256" key="2">
    <source>
        <dbReference type="ARBA" id="ARBA00022701"/>
    </source>
</evidence>
<feature type="coiled-coil region" evidence="10">
    <location>
        <begin position="462"/>
        <end position="514"/>
    </location>
</feature>
<dbReference type="SMART" id="SM00432">
    <property type="entry name" value="MADS"/>
    <property type="match status" value="1"/>
</dbReference>
<dbReference type="GO" id="GO:0046983">
    <property type="term" value="F:protein dimerization activity"/>
    <property type="evidence" value="ECO:0007669"/>
    <property type="project" value="InterPro"/>
</dbReference>
<dbReference type="Proteomes" id="UP000636800">
    <property type="component" value="Chromosome 2"/>
</dbReference>
<feature type="region of interest" description="Disordered" evidence="11">
    <location>
        <begin position="27"/>
        <end position="48"/>
    </location>
</feature>
<dbReference type="GO" id="GO:0010093">
    <property type="term" value="P:specification of floral organ identity"/>
    <property type="evidence" value="ECO:0007669"/>
    <property type="project" value="UniProtKB-ARBA"/>
</dbReference>